<dbReference type="EMBL" id="QXGC01002035">
    <property type="protein sequence ID" value="KAE9191839.1"/>
    <property type="molecule type" value="Genomic_DNA"/>
</dbReference>
<dbReference type="Proteomes" id="UP000441208">
    <property type="component" value="Unassembled WGS sequence"/>
</dbReference>
<evidence type="ECO:0000313" key="19">
    <source>
        <dbReference type="Proteomes" id="UP000486351"/>
    </source>
</evidence>
<evidence type="ECO:0000313" key="20">
    <source>
        <dbReference type="Proteomes" id="UP000488956"/>
    </source>
</evidence>
<protein>
    <recommendedName>
        <fullName evidence="21">DDE-1 domain-containing protein</fullName>
    </recommendedName>
</protein>
<name>A0A6A3EL89_9STRA</name>
<dbReference type="Proteomes" id="UP000460718">
    <property type="component" value="Unassembled WGS sequence"/>
</dbReference>
<dbReference type="EMBL" id="QXGF01000926">
    <property type="protein sequence ID" value="KAE8934242.1"/>
    <property type="molecule type" value="Genomic_DNA"/>
</dbReference>
<evidence type="ECO:0000313" key="12">
    <source>
        <dbReference type="Proteomes" id="UP000433483"/>
    </source>
</evidence>
<evidence type="ECO:0000313" key="17">
    <source>
        <dbReference type="Proteomes" id="UP000460718"/>
    </source>
</evidence>
<evidence type="ECO:0000313" key="18">
    <source>
        <dbReference type="Proteomes" id="UP000476176"/>
    </source>
</evidence>
<evidence type="ECO:0000313" key="15">
    <source>
        <dbReference type="Proteomes" id="UP000440732"/>
    </source>
</evidence>
<dbReference type="Proteomes" id="UP000486351">
    <property type="component" value="Unassembled WGS sequence"/>
</dbReference>
<dbReference type="Proteomes" id="UP000433483">
    <property type="component" value="Unassembled WGS sequence"/>
</dbReference>
<dbReference type="EMBL" id="QXGA01005392">
    <property type="protein sequence ID" value="KAE9067365.1"/>
    <property type="molecule type" value="Genomic_DNA"/>
</dbReference>
<dbReference type="EMBL" id="QXGE01000904">
    <property type="protein sequence ID" value="KAE9301345.1"/>
    <property type="molecule type" value="Genomic_DNA"/>
</dbReference>
<sequence>MKAAGRKILLLYANAPVHEEPEEELTHVEIARLPKNTTVSCNLWARVLLLGSRQGS</sequence>
<evidence type="ECO:0000313" key="6">
    <source>
        <dbReference type="EMBL" id="KAE9163759.1"/>
    </source>
</evidence>
<dbReference type="Proteomes" id="UP000437068">
    <property type="component" value="Unassembled WGS sequence"/>
</dbReference>
<evidence type="ECO:0000313" key="8">
    <source>
        <dbReference type="EMBL" id="KAE9191839.1"/>
    </source>
</evidence>
<dbReference type="Proteomes" id="UP000488956">
    <property type="component" value="Unassembled WGS sequence"/>
</dbReference>
<evidence type="ECO:0000313" key="2">
    <source>
        <dbReference type="EMBL" id="KAE8962608.1"/>
    </source>
</evidence>
<dbReference type="EMBL" id="QXGB01005194">
    <property type="protein sequence ID" value="KAE9163759.1"/>
    <property type="molecule type" value="Genomic_DNA"/>
</dbReference>
<evidence type="ECO:0000313" key="11">
    <source>
        <dbReference type="Proteomes" id="UP000429523"/>
    </source>
</evidence>
<dbReference type="AlphaFoldDB" id="A0A6A3EL89"/>
<evidence type="ECO:0000313" key="9">
    <source>
        <dbReference type="EMBL" id="KAE9272875.1"/>
    </source>
</evidence>
<accession>A0A6A3EL89</accession>
<keyword evidence="12" id="KW-1185">Reference proteome</keyword>
<dbReference type="Proteomes" id="UP000440367">
    <property type="component" value="Unassembled WGS sequence"/>
</dbReference>
<evidence type="ECO:0000313" key="4">
    <source>
        <dbReference type="EMBL" id="KAE9081739.1"/>
    </source>
</evidence>
<gene>
    <name evidence="10" type="ORF">PF001_g14485</name>
    <name evidence="7" type="ORF">PF002_g30361</name>
    <name evidence="8" type="ORF">PF004_g21486</name>
    <name evidence="6" type="ORF">PF005_g30308</name>
    <name evidence="3" type="ORF">PF006_g30014</name>
    <name evidence="5" type="ORF">PF007_g14718</name>
    <name evidence="9" type="ORF">PF008_g29992</name>
    <name evidence="1" type="ORF">PF009_g15778</name>
    <name evidence="4" type="ORF">PF010_g21872</name>
    <name evidence="2" type="ORF">PF011_g29324</name>
</gene>
<evidence type="ECO:0000313" key="10">
    <source>
        <dbReference type="EMBL" id="KAE9301345.1"/>
    </source>
</evidence>
<evidence type="ECO:0000313" key="16">
    <source>
        <dbReference type="Proteomes" id="UP000441208"/>
    </source>
</evidence>
<dbReference type="EMBL" id="QXFZ01000868">
    <property type="protein sequence ID" value="KAE9102598.1"/>
    <property type="molecule type" value="Genomic_DNA"/>
</dbReference>
<dbReference type="EMBL" id="QXFY01005299">
    <property type="protein sequence ID" value="KAE9272875.1"/>
    <property type="molecule type" value="Genomic_DNA"/>
</dbReference>
<proteinExistence type="predicted"/>
<dbReference type="Proteomes" id="UP000429523">
    <property type="component" value="Unassembled WGS sequence"/>
</dbReference>
<evidence type="ECO:0000313" key="13">
    <source>
        <dbReference type="Proteomes" id="UP000437068"/>
    </source>
</evidence>
<evidence type="ECO:0008006" key="21">
    <source>
        <dbReference type="Google" id="ProtNLM"/>
    </source>
</evidence>
<organism evidence="1 11">
    <name type="scientific">Phytophthora fragariae</name>
    <dbReference type="NCBI Taxonomy" id="53985"/>
    <lineage>
        <taxon>Eukaryota</taxon>
        <taxon>Sar</taxon>
        <taxon>Stramenopiles</taxon>
        <taxon>Oomycota</taxon>
        <taxon>Peronosporomycetes</taxon>
        <taxon>Peronosporales</taxon>
        <taxon>Peronosporaceae</taxon>
        <taxon>Phytophthora</taxon>
    </lineage>
</organism>
<evidence type="ECO:0000313" key="3">
    <source>
        <dbReference type="EMBL" id="KAE9067365.1"/>
    </source>
</evidence>
<dbReference type="EMBL" id="QXFX01002023">
    <property type="protein sequence ID" value="KAE9081739.1"/>
    <property type="molecule type" value="Genomic_DNA"/>
</dbReference>
<dbReference type="Proteomes" id="UP000476176">
    <property type="component" value="Unassembled WGS sequence"/>
</dbReference>
<dbReference type="EMBL" id="QXGD01004660">
    <property type="protein sequence ID" value="KAE9169424.1"/>
    <property type="molecule type" value="Genomic_DNA"/>
</dbReference>
<reference evidence="11 12" key="1">
    <citation type="submission" date="2018-08" db="EMBL/GenBank/DDBJ databases">
        <title>Genomic investigation of the strawberry pathogen Phytophthora fragariae indicates pathogenicity is determined by transcriptional variation in three key races.</title>
        <authorList>
            <person name="Adams T.M."/>
            <person name="Armitage A.D."/>
            <person name="Sobczyk M.K."/>
            <person name="Bates H.J."/>
            <person name="Dunwell J.M."/>
            <person name="Nellist C.F."/>
            <person name="Harrison R.J."/>
        </authorList>
    </citation>
    <scope>NUCLEOTIDE SEQUENCE [LARGE SCALE GENOMIC DNA]</scope>
    <source>
        <strain evidence="10 13">A4</strain>
        <strain evidence="7 14">BC-1</strain>
        <strain evidence="8 18">BC-23</strain>
        <strain evidence="6 12">NOV-27</strain>
        <strain evidence="3 15">NOV-5</strain>
        <strain evidence="5 16">NOV-71</strain>
        <strain evidence="9 19">NOV-77</strain>
        <strain evidence="1 11">NOV-9</strain>
        <strain evidence="4 20">ONT-3</strain>
        <strain evidence="2 17">SCRP245</strain>
    </source>
</reference>
<evidence type="ECO:0000313" key="1">
    <source>
        <dbReference type="EMBL" id="KAE8934242.1"/>
    </source>
</evidence>
<evidence type="ECO:0000313" key="7">
    <source>
        <dbReference type="EMBL" id="KAE9169424.1"/>
    </source>
</evidence>
<dbReference type="EMBL" id="QXFW01005263">
    <property type="protein sequence ID" value="KAE8962608.1"/>
    <property type="molecule type" value="Genomic_DNA"/>
</dbReference>
<comment type="caution">
    <text evidence="1">The sequence shown here is derived from an EMBL/GenBank/DDBJ whole genome shotgun (WGS) entry which is preliminary data.</text>
</comment>
<dbReference type="Proteomes" id="UP000440732">
    <property type="component" value="Unassembled WGS sequence"/>
</dbReference>
<evidence type="ECO:0000313" key="5">
    <source>
        <dbReference type="EMBL" id="KAE9102598.1"/>
    </source>
</evidence>
<evidence type="ECO:0000313" key="14">
    <source>
        <dbReference type="Proteomes" id="UP000440367"/>
    </source>
</evidence>